<proteinExistence type="predicted"/>
<reference evidence="2" key="1">
    <citation type="submission" date="2016-03" db="EMBL/GenBank/DDBJ databases">
        <title>Mechanisms controlling the formation of the plant cell surface in tip-growing cells are functionally conserved among land plants.</title>
        <authorList>
            <person name="Honkanen S."/>
            <person name="Jones V.A."/>
            <person name="Morieri G."/>
            <person name="Champion C."/>
            <person name="Hetherington A.J."/>
            <person name="Kelly S."/>
            <person name="Saint-Marcoux D."/>
            <person name="Proust H."/>
            <person name="Prescott H."/>
            <person name="Dolan L."/>
        </authorList>
    </citation>
    <scope>NUCLEOTIDE SEQUENCE [LARGE SCALE GENOMIC DNA]</scope>
    <source>
        <tissue evidence="2">Whole gametophyte</tissue>
    </source>
</reference>
<dbReference type="Proteomes" id="UP000077202">
    <property type="component" value="Unassembled WGS sequence"/>
</dbReference>
<feature type="compositionally biased region" description="Low complexity" evidence="1">
    <location>
        <begin position="895"/>
        <end position="919"/>
    </location>
</feature>
<dbReference type="PANTHER" id="PTHR47679">
    <property type="entry name" value="PROTEIN TORNADO 1"/>
    <property type="match status" value="1"/>
</dbReference>
<dbReference type="EMBL" id="LVLJ01003702">
    <property type="protein sequence ID" value="OAE20077.1"/>
    <property type="molecule type" value="Genomic_DNA"/>
</dbReference>
<dbReference type="SUPFAM" id="SSF52047">
    <property type="entry name" value="RNI-like"/>
    <property type="match status" value="1"/>
</dbReference>
<accession>A0A176VHM8</accession>
<dbReference type="Gene3D" id="3.80.10.10">
    <property type="entry name" value="Ribonuclease Inhibitor"/>
    <property type="match status" value="1"/>
</dbReference>
<keyword evidence="3" id="KW-1185">Reference proteome</keyword>
<organism evidence="2 3">
    <name type="scientific">Marchantia polymorpha subsp. ruderalis</name>
    <dbReference type="NCBI Taxonomy" id="1480154"/>
    <lineage>
        <taxon>Eukaryota</taxon>
        <taxon>Viridiplantae</taxon>
        <taxon>Streptophyta</taxon>
        <taxon>Embryophyta</taxon>
        <taxon>Marchantiophyta</taxon>
        <taxon>Marchantiopsida</taxon>
        <taxon>Marchantiidae</taxon>
        <taxon>Marchantiales</taxon>
        <taxon>Marchantiaceae</taxon>
        <taxon>Marchantia</taxon>
    </lineage>
</organism>
<gene>
    <name evidence="2" type="ORF">AXG93_789s1000</name>
</gene>
<feature type="region of interest" description="Disordered" evidence="1">
    <location>
        <begin position="881"/>
        <end position="919"/>
    </location>
</feature>
<name>A0A176VHM8_MARPO</name>
<dbReference type="AlphaFoldDB" id="A0A176VHM8"/>
<protein>
    <submittedName>
        <fullName evidence="2">Uncharacterized protein</fullName>
    </submittedName>
</protein>
<comment type="caution">
    <text evidence="2">The sequence shown here is derived from an EMBL/GenBank/DDBJ whole genome shotgun (WGS) entry which is preliminary data.</text>
</comment>
<evidence type="ECO:0000313" key="3">
    <source>
        <dbReference type="Proteomes" id="UP000077202"/>
    </source>
</evidence>
<sequence>MDSADEKPELPSAIQDLVRRLEGQGEHITRLPALSGPEFLDFFPERALLSTIIGWRIQVRSRVLEAISNCNTLEILDVHDICEGDLSRLVAREWEVVLKGFSSSTLLKKISLEYLIWNSDAEVERLCLQLGKILNSSSVTELKIARCRINARCFLNLASGLGVNCESKLECLDLWDAWEDSSAVKHVADVINSAPLLERLRLGGYHNDMDDETVGILSQALIQSLSLKELVLKGVETGAALLLRALAGEDRNQSVERLQLWHMDGLGDCLRELLISNPSLKEVELYRLNMSPEEWHQLGKVIRYKAVATSILVKFDFDFTDDWESIEALVGSASSDVKDPTLELELETSSDNEVISSLNLLGRVLRGEIKSVKSLSILADLIKIITFSILPINGKTGETSVLKRWELSLRSEDHWKGVWEELLRCMRGNHLTHLDLSDSELDEEAFRDLMGLLQVNLALQEIDVSRTSWARDGKAAQIQEAVKQNQKRAVYMSVFREADLTFGDAKAGRLFLCGSPRADPNWLTNTFLGELIALGQNFQAQGSQPSNRMRSYKSKDGFVSESVFAELIEDFLGKQPHIQNVDREVLENILITLDLCFKLEDTSQYFIPSFIPEHASMEEHKHQEEACAELMYWENRYETSQFVGIRIQCQDGRTMSLTAAFFPRFQMFMRRKLISEMHVSEENVICSRHYLQLFLDGHEIYIEHVQSEKCHKYVDVLMLCSRHQSREMATKYVMKHIVQELISFCASPKGCPGVALVLGVIQTFCVETLIPSHLRGAILIEELKSDFIRGINDKLEEMPLDGSHLMEKKKLFHYEHCWPPIEGHKGRISERVGDLLWESDVEEVVNKIRQTRIGELKSLHEGLISVENDLAQSNPEAEYMVSDSHFSQKKDGKPSTSSSLSRASTSKPPTSRYLSRSSSSVENRSTQLVLFKIDQLEEKLVQKVDGLDERLRSVQDIMWRLEMKMGQILSLHQELQSTMSDFVSKVDRIIEYSNSVQQTRMPKRPYVTNDVGIFYRMSASLHFGTTVCLRLMCESVTGFHIVEDQEGLKIRLDLENSSWISRTIEISYKVMYYSVKAGLDFYFRLGQAIPEWQDLKSDILRLDNISDDDRRAFLKGGESKELQEAWLRIQQILAPQLQNRYSEIFKLYQVKYVSLEKGGHAWVCEKCMNRGIRCGILTC</sequence>
<dbReference type="InterPro" id="IPR032675">
    <property type="entry name" value="LRR_dom_sf"/>
</dbReference>
<dbReference type="PANTHER" id="PTHR47679:SF1">
    <property type="entry name" value="PROTEIN TORNADO 1"/>
    <property type="match status" value="1"/>
</dbReference>
<evidence type="ECO:0000313" key="2">
    <source>
        <dbReference type="EMBL" id="OAE20077.1"/>
    </source>
</evidence>
<evidence type="ECO:0000256" key="1">
    <source>
        <dbReference type="SAM" id="MobiDB-lite"/>
    </source>
</evidence>